<dbReference type="Pfam" id="PF00168">
    <property type="entry name" value="C2"/>
    <property type="match status" value="1"/>
</dbReference>
<dbReference type="GO" id="GO:0005544">
    <property type="term" value="F:calcium-dependent phospholipid binding"/>
    <property type="evidence" value="ECO:0007669"/>
    <property type="project" value="InterPro"/>
</dbReference>
<evidence type="ECO:0000259" key="2">
    <source>
        <dbReference type="PROSITE" id="PS50004"/>
    </source>
</evidence>
<accession>A0A9D4HZH4</accession>
<keyword evidence="1" id="KW-1133">Transmembrane helix</keyword>
<keyword evidence="4" id="KW-1185">Reference proteome</keyword>
<feature type="transmembrane region" description="Helical" evidence="1">
    <location>
        <begin position="209"/>
        <end position="227"/>
    </location>
</feature>
<reference evidence="3" key="2">
    <citation type="submission" date="2020-11" db="EMBL/GenBank/DDBJ databases">
        <authorList>
            <person name="McCartney M.A."/>
            <person name="Auch B."/>
            <person name="Kono T."/>
            <person name="Mallez S."/>
            <person name="Becker A."/>
            <person name="Gohl D.M."/>
            <person name="Silverstein K.A.T."/>
            <person name="Koren S."/>
            <person name="Bechman K.B."/>
            <person name="Herman A."/>
            <person name="Abrahante J.E."/>
            <person name="Garbe J."/>
        </authorList>
    </citation>
    <scope>NUCLEOTIDE SEQUENCE</scope>
    <source>
        <strain evidence="3">Duluth1</strain>
        <tissue evidence="3">Whole animal</tissue>
    </source>
</reference>
<comment type="caution">
    <text evidence="3">The sequence shown here is derived from an EMBL/GenBank/DDBJ whole genome shotgun (WGS) entry which is preliminary data.</text>
</comment>
<dbReference type="CDD" id="cd04048">
    <property type="entry name" value="C2A_Copine"/>
    <property type="match status" value="1"/>
</dbReference>
<proteinExistence type="predicted"/>
<sequence length="232" mass="26336">MDATTEDQLPGNLYEVMVSCSELADLDEFTKSDPMCVLFHKQFGQWKEVCRTEAIRNTLNPKFVKSFILDFDHSLPQNLMFSVYDIDNSSTDLGDHDFVGSAEFSSSELIDPKLSICTRCKTLRVAGRSRGRGIISVTSERIVDCKEKVTLHAGAHKLNKRGRIISSKPDSYLEISRSIDNVSYQPVFRSETVFKSLHPRYFGLRSSCLSPNVFFICICIILVIIFMKIRTN</sequence>
<evidence type="ECO:0000313" key="3">
    <source>
        <dbReference type="EMBL" id="KAH3738548.1"/>
    </source>
</evidence>
<dbReference type="GO" id="GO:0005886">
    <property type="term" value="C:plasma membrane"/>
    <property type="evidence" value="ECO:0007669"/>
    <property type="project" value="TreeGrafter"/>
</dbReference>
<dbReference type="FunFam" id="2.60.40.150:FF:000099">
    <property type="entry name" value="Copine 3"/>
    <property type="match status" value="1"/>
</dbReference>
<dbReference type="InterPro" id="IPR000008">
    <property type="entry name" value="C2_dom"/>
</dbReference>
<keyword evidence="1" id="KW-0472">Membrane</keyword>
<dbReference type="Gene3D" id="2.60.40.150">
    <property type="entry name" value="C2 domain"/>
    <property type="match status" value="1"/>
</dbReference>
<reference evidence="3" key="1">
    <citation type="journal article" date="2019" name="bioRxiv">
        <title>The Genome of the Zebra Mussel, Dreissena polymorpha: A Resource for Invasive Species Research.</title>
        <authorList>
            <person name="McCartney M.A."/>
            <person name="Auch B."/>
            <person name="Kono T."/>
            <person name="Mallez S."/>
            <person name="Zhang Y."/>
            <person name="Obille A."/>
            <person name="Becker A."/>
            <person name="Abrahante J.E."/>
            <person name="Garbe J."/>
            <person name="Badalamenti J.P."/>
            <person name="Herman A."/>
            <person name="Mangelson H."/>
            <person name="Liachko I."/>
            <person name="Sullivan S."/>
            <person name="Sone E.D."/>
            <person name="Koren S."/>
            <person name="Silverstein K.A.T."/>
            <person name="Beckman K.B."/>
            <person name="Gohl D.M."/>
        </authorList>
    </citation>
    <scope>NUCLEOTIDE SEQUENCE</scope>
    <source>
        <strain evidence="3">Duluth1</strain>
        <tissue evidence="3">Whole animal</tissue>
    </source>
</reference>
<dbReference type="GO" id="GO:0071277">
    <property type="term" value="P:cellular response to calcium ion"/>
    <property type="evidence" value="ECO:0007669"/>
    <property type="project" value="TreeGrafter"/>
</dbReference>
<keyword evidence="1" id="KW-0812">Transmembrane</keyword>
<dbReference type="InterPro" id="IPR035892">
    <property type="entry name" value="C2_domain_sf"/>
</dbReference>
<evidence type="ECO:0000313" key="4">
    <source>
        <dbReference type="Proteomes" id="UP000828390"/>
    </source>
</evidence>
<dbReference type="PANTHER" id="PTHR10857:SF106">
    <property type="entry name" value="C2 DOMAIN-CONTAINING PROTEIN"/>
    <property type="match status" value="1"/>
</dbReference>
<dbReference type="PANTHER" id="PTHR10857">
    <property type="entry name" value="COPINE"/>
    <property type="match status" value="1"/>
</dbReference>
<gene>
    <name evidence="3" type="ORF">DPMN_045185</name>
</gene>
<protein>
    <recommendedName>
        <fullName evidence="2">C2 domain-containing protein</fullName>
    </recommendedName>
</protein>
<dbReference type="EMBL" id="JAIWYP010000011">
    <property type="protein sequence ID" value="KAH3738548.1"/>
    <property type="molecule type" value="Genomic_DNA"/>
</dbReference>
<dbReference type="PROSITE" id="PS50004">
    <property type="entry name" value="C2"/>
    <property type="match status" value="1"/>
</dbReference>
<dbReference type="InterPro" id="IPR045052">
    <property type="entry name" value="Copine"/>
</dbReference>
<feature type="domain" description="C2" evidence="2">
    <location>
        <begin position="1"/>
        <end position="119"/>
    </location>
</feature>
<dbReference type="SUPFAM" id="SSF49562">
    <property type="entry name" value="C2 domain (Calcium/lipid-binding domain, CaLB)"/>
    <property type="match status" value="1"/>
</dbReference>
<dbReference type="AlphaFoldDB" id="A0A9D4HZH4"/>
<dbReference type="SMART" id="SM00239">
    <property type="entry name" value="C2"/>
    <property type="match status" value="1"/>
</dbReference>
<evidence type="ECO:0000256" key="1">
    <source>
        <dbReference type="SAM" id="Phobius"/>
    </source>
</evidence>
<name>A0A9D4HZH4_DREPO</name>
<organism evidence="3 4">
    <name type="scientific">Dreissena polymorpha</name>
    <name type="common">Zebra mussel</name>
    <name type="synonym">Mytilus polymorpha</name>
    <dbReference type="NCBI Taxonomy" id="45954"/>
    <lineage>
        <taxon>Eukaryota</taxon>
        <taxon>Metazoa</taxon>
        <taxon>Spiralia</taxon>
        <taxon>Lophotrochozoa</taxon>
        <taxon>Mollusca</taxon>
        <taxon>Bivalvia</taxon>
        <taxon>Autobranchia</taxon>
        <taxon>Heteroconchia</taxon>
        <taxon>Euheterodonta</taxon>
        <taxon>Imparidentia</taxon>
        <taxon>Neoheterodontei</taxon>
        <taxon>Myida</taxon>
        <taxon>Dreissenoidea</taxon>
        <taxon>Dreissenidae</taxon>
        <taxon>Dreissena</taxon>
    </lineage>
</organism>
<dbReference type="Proteomes" id="UP000828390">
    <property type="component" value="Unassembled WGS sequence"/>
</dbReference>